<dbReference type="Proteomes" id="UP000050465">
    <property type="component" value="Unassembled WGS sequence"/>
</dbReference>
<dbReference type="InterPro" id="IPR010108">
    <property type="entry name" value="Lycopene_cyclase_b/e"/>
</dbReference>
<dbReference type="STRING" id="1666911.HLUCCA11_16695"/>
<keyword evidence="2" id="KW-0125">Carotenoid biosynthesis</keyword>
<dbReference type="NCBIfam" id="NF045687">
    <property type="entry name" value="LycopCycCtrL"/>
    <property type="match status" value="1"/>
</dbReference>
<dbReference type="NCBIfam" id="TIGR01790">
    <property type="entry name" value="carotene-cycl"/>
    <property type="match status" value="1"/>
</dbReference>
<evidence type="ECO:0000256" key="2">
    <source>
        <dbReference type="ARBA" id="ARBA00022746"/>
    </source>
</evidence>
<proteinExistence type="inferred from homology"/>
<evidence type="ECO:0000313" key="5">
    <source>
        <dbReference type="Proteomes" id="UP000050465"/>
    </source>
</evidence>
<dbReference type="Gene3D" id="3.50.50.60">
    <property type="entry name" value="FAD/NAD(P)-binding domain"/>
    <property type="match status" value="1"/>
</dbReference>
<dbReference type="EMBL" id="LJZR01000025">
    <property type="protein sequence ID" value="KPQ33921.1"/>
    <property type="molecule type" value="Genomic_DNA"/>
</dbReference>
<name>A0A0P7ZM04_9CYAN</name>
<dbReference type="PANTHER" id="PTHR39757">
    <property type="match status" value="1"/>
</dbReference>
<dbReference type="GO" id="GO:0016117">
    <property type="term" value="P:carotenoid biosynthetic process"/>
    <property type="evidence" value="ECO:0007669"/>
    <property type="project" value="UniProtKB-KW"/>
</dbReference>
<dbReference type="SUPFAM" id="SSF51905">
    <property type="entry name" value="FAD/NAD(P)-binding domain"/>
    <property type="match status" value="1"/>
</dbReference>
<dbReference type="PRINTS" id="PR00420">
    <property type="entry name" value="RNGMNOXGNASE"/>
</dbReference>
<accession>A0A0P7ZM04</accession>
<evidence type="ECO:0000256" key="1">
    <source>
        <dbReference type="ARBA" id="ARBA00006599"/>
    </source>
</evidence>
<evidence type="ECO:0000256" key="3">
    <source>
        <dbReference type="ARBA" id="ARBA00023027"/>
    </source>
</evidence>
<organism evidence="4 5">
    <name type="scientific">Phormidesmis priestleyi Ana</name>
    <dbReference type="NCBI Taxonomy" id="1666911"/>
    <lineage>
        <taxon>Bacteria</taxon>
        <taxon>Bacillati</taxon>
        <taxon>Cyanobacteriota</taxon>
        <taxon>Cyanophyceae</taxon>
        <taxon>Leptolyngbyales</taxon>
        <taxon>Leptolyngbyaceae</taxon>
        <taxon>Phormidesmis</taxon>
    </lineage>
</organism>
<dbReference type="PANTHER" id="PTHR39757:SF5">
    <property type="entry name" value="OS02G0190600 PROTEIN"/>
    <property type="match status" value="1"/>
</dbReference>
<dbReference type="AlphaFoldDB" id="A0A0P7ZM04"/>
<comment type="caution">
    <text evidence="4">The sequence shown here is derived from an EMBL/GenBank/DDBJ whole genome shotgun (WGS) entry which is preliminary data.</text>
</comment>
<dbReference type="InterPro" id="IPR036188">
    <property type="entry name" value="FAD/NAD-bd_sf"/>
</dbReference>
<dbReference type="Pfam" id="PF05834">
    <property type="entry name" value="Lycopene_cycl"/>
    <property type="match status" value="1"/>
</dbReference>
<keyword evidence="3" id="KW-0520">NAD</keyword>
<protein>
    <submittedName>
        <fullName evidence="4">Lycopene beta-cyclase CrtY</fullName>
    </submittedName>
</protein>
<dbReference type="GO" id="GO:0016860">
    <property type="term" value="F:intramolecular oxidoreductase activity"/>
    <property type="evidence" value="ECO:0007669"/>
    <property type="project" value="UniProtKB-ARBA"/>
</dbReference>
<reference evidence="4 5" key="1">
    <citation type="submission" date="2015-09" db="EMBL/GenBank/DDBJ databases">
        <title>Identification and resolution of microdiversity through metagenomic sequencing of parallel consortia.</title>
        <authorList>
            <person name="Nelson W.C."/>
            <person name="Romine M.F."/>
            <person name="Lindemann S.R."/>
        </authorList>
    </citation>
    <scope>NUCLEOTIDE SEQUENCE [LARGE SCALE GENOMIC DNA]</scope>
    <source>
        <strain evidence="4">Ana</strain>
    </source>
</reference>
<comment type="similarity">
    <text evidence="1">Belongs to the lycopene cyclase family.</text>
</comment>
<gene>
    <name evidence="4" type="primary">crtY</name>
    <name evidence="4" type="ORF">HLUCCA11_16695</name>
</gene>
<evidence type="ECO:0000313" key="4">
    <source>
        <dbReference type="EMBL" id="KPQ33921.1"/>
    </source>
</evidence>
<dbReference type="PATRIC" id="fig|1666911.3.peg.1057"/>
<dbReference type="GO" id="GO:0016705">
    <property type="term" value="F:oxidoreductase activity, acting on paired donors, with incorporation or reduction of molecular oxygen"/>
    <property type="evidence" value="ECO:0007669"/>
    <property type="project" value="InterPro"/>
</dbReference>
<sequence>MADVLVIGSGPAGLCIATALSQRGLTVAGLSSTDPAKPWPNTYGLWADELEALGMEKFLKCRWQKSVAYMGKGMIPLNRDYGLINREMLQGHWLAQSKQDGIEWHVGKAAKVTHGSKRSEVTADDGKTYSARLVVDASGHHPAVVVRSPQLQPIAYQAAYGIIGRFSSPPIEPNHMVLMDYRDDHLPEAERKLPPTFLYAMDLGDDIYFVEETSLAHTPAIRFDTLQHRLERRLAQRGATLQETFHIERCLFPMNMALPDFTQSVVGFGGAASMGHPATGYMVGSLLRRGSDLARAIAQSLETIQTSPAQVAQEAWQALWPSDRLRKYYLYSFGLENLMAFNTYELQQFFTTFFELEQSQWASFLADTATLPEIVQAMLVLFGRTSNPVRWGLMSSVFSHGKLLRRTLTA</sequence>
<dbReference type="InterPro" id="IPR054896">
    <property type="entry name" value="LycopCyc"/>
</dbReference>